<dbReference type="Gene3D" id="1.10.10.60">
    <property type="entry name" value="Homeodomain-like"/>
    <property type="match status" value="2"/>
</dbReference>
<dbReference type="EMBL" id="JABAIL010000003">
    <property type="protein sequence ID" value="NLR91464.1"/>
    <property type="molecule type" value="Genomic_DNA"/>
</dbReference>
<dbReference type="InterPro" id="IPR050204">
    <property type="entry name" value="AraC_XylS_family_regulators"/>
</dbReference>
<evidence type="ECO:0000259" key="4">
    <source>
        <dbReference type="PROSITE" id="PS01124"/>
    </source>
</evidence>
<sequence length="246" mass="28476">MINHIQVEKDFGWFIGSFDNNQFHKHYALQISIPLTGTITINTPIHHLTTQKAIIIKSNIKHQVLSKSDHFILLINPVSALGHFWNRFLKKDIQEINTTIIDQLISILHHKTSFPDFIEQVNSTIQAMECNCKTALHDGDLRISNALDYLYEHADRIVSLEEIANYSHLSESRFIHLFKENTGITYRRAQLWNKILVGMPLIGTKTFTEIAHQTGFSDSAHFSRVFKENFGFSPRDFLHFSQFIQV</sequence>
<keyword evidence="6" id="KW-1185">Reference proteome</keyword>
<dbReference type="InterPro" id="IPR018060">
    <property type="entry name" value="HTH_AraC"/>
</dbReference>
<dbReference type="InterPro" id="IPR009057">
    <property type="entry name" value="Homeodomain-like_sf"/>
</dbReference>
<name>A0A7X8SJM0_9BACT</name>
<evidence type="ECO:0000313" key="6">
    <source>
        <dbReference type="Proteomes" id="UP000585050"/>
    </source>
</evidence>
<dbReference type="PRINTS" id="PR00032">
    <property type="entry name" value="HTHARAC"/>
</dbReference>
<keyword evidence="1" id="KW-0805">Transcription regulation</keyword>
<dbReference type="RefSeq" id="WP_168882185.1">
    <property type="nucleotide sequence ID" value="NZ_JABAIL010000003.1"/>
</dbReference>
<accession>A0A7X8SJM0</accession>
<proteinExistence type="predicted"/>
<dbReference type="SMART" id="SM00342">
    <property type="entry name" value="HTH_ARAC"/>
    <property type="match status" value="1"/>
</dbReference>
<comment type="caution">
    <text evidence="5">The sequence shown here is derived from an EMBL/GenBank/DDBJ whole genome shotgun (WGS) entry which is preliminary data.</text>
</comment>
<dbReference type="SUPFAM" id="SSF46689">
    <property type="entry name" value="Homeodomain-like"/>
    <property type="match status" value="2"/>
</dbReference>
<evidence type="ECO:0000256" key="1">
    <source>
        <dbReference type="ARBA" id="ARBA00023015"/>
    </source>
</evidence>
<feature type="domain" description="HTH araC/xylS-type" evidence="4">
    <location>
        <begin position="144"/>
        <end position="240"/>
    </location>
</feature>
<dbReference type="AlphaFoldDB" id="A0A7X8SJM0"/>
<protein>
    <submittedName>
        <fullName evidence="5">Helix-turn-helix transcriptional regulator</fullName>
    </submittedName>
</protein>
<dbReference type="PROSITE" id="PS00041">
    <property type="entry name" value="HTH_ARAC_FAMILY_1"/>
    <property type="match status" value="1"/>
</dbReference>
<dbReference type="GO" id="GO:0003700">
    <property type="term" value="F:DNA-binding transcription factor activity"/>
    <property type="evidence" value="ECO:0007669"/>
    <property type="project" value="InterPro"/>
</dbReference>
<organism evidence="5 6">
    <name type="scientific">Flammeovirga agarivorans</name>
    <dbReference type="NCBI Taxonomy" id="2726742"/>
    <lineage>
        <taxon>Bacteria</taxon>
        <taxon>Pseudomonadati</taxon>
        <taxon>Bacteroidota</taxon>
        <taxon>Cytophagia</taxon>
        <taxon>Cytophagales</taxon>
        <taxon>Flammeovirgaceae</taxon>
        <taxon>Flammeovirga</taxon>
    </lineage>
</organism>
<keyword evidence="3" id="KW-0804">Transcription</keyword>
<dbReference type="PROSITE" id="PS01124">
    <property type="entry name" value="HTH_ARAC_FAMILY_2"/>
    <property type="match status" value="1"/>
</dbReference>
<reference evidence="5 6" key="1">
    <citation type="submission" date="2020-04" db="EMBL/GenBank/DDBJ databases">
        <title>Flammeovirga sp. SR4, a novel species isolated from seawater.</title>
        <authorList>
            <person name="Wang X."/>
        </authorList>
    </citation>
    <scope>NUCLEOTIDE SEQUENCE [LARGE SCALE GENOMIC DNA]</scope>
    <source>
        <strain evidence="5 6">SR4</strain>
    </source>
</reference>
<dbReference type="Proteomes" id="UP000585050">
    <property type="component" value="Unassembled WGS sequence"/>
</dbReference>
<evidence type="ECO:0000313" key="5">
    <source>
        <dbReference type="EMBL" id="NLR91464.1"/>
    </source>
</evidence>
<evidence type="ECO:0000256" key="2">
    <source>
        <dbReference type="ARBA" id="ARBA00023125"/>
    </source>
</evidence>
<dbReference type="InterPro" id="IPR018062">
    <property type="entry name" value="HTH_AraC-typ_CS"/>
</dbReference>
<dbReference type="InterPro" id="IPR020449">
    <property type="entry name" value="Tscrpt_reg_AraC-type_HTH"/>
</dbReference>
<dbReference type="GO" id="GO:0043565">
    <property type="term" value="F:sequence-specific DNA binding"/>
    <property type="evidence" value="ECO:0007669"/>
    <property type="project" value="InterPro"/>
</dbReference>
<dbReference type="PANTHER" id="PTHR46796">
    <property type="entry name" value="HTH-TYPE TRANSCRIPTIONAL ACTIVATOR RHAS-RELATED"/>
    <property type="match status" value="1"/>
</dbReference>
<keyword evidence="2" id="KW-0238">DNA-binding</keyword>
<gene>
    <name evidence="5" type="ORF">HGP29_09620</name>
</gene>
<dbReference type="Pfam" id="PF12833">
    <property type="entry name" value="HTH_18"/>
    <property type="match status" value="1"/>
</dbReference>
<evidence type="ECO:0000256" key="3">
    <source>
        <dbReference type="ARBA" id="ARBA00023163"/>
    </source>
</evidence>